<comment type="caution">
    <text evidence="2">The sequence shown here is derived from an EMBL/GenBank/DDBJ whole genome shotgun (WGS) entry which is preliminary data.</text>
</comment>
<feature type="region of interest" description="Disordered" evidence="1">
    <location>
        <begin position="180"/>
        <end position="239"/>
    </location>
</feature>
<keyword evidence="3" id="KW-1185">Reference proteome</keyword>
<accession>A0AA38SP66</accession>
<evidence type="ECO:0000313" key="2">
    <source>
        <dbReference type="EMBL" id="KAJ9540056.1"/>
    </source>
</evidence>
<organism evidence="2 3">
    <name type="scientific">Centaurea solstitialis</name>
    <name type="common">yellow star-thistle</name>
    <dbReference type="NCBI Taxonomy" id="347529"/>
    <lineage>
        <taxon>Eukaryota</taxon>
        <taxon>Viridiplantae</taxon>
        <taxon>Streptophyta</taxon>
        <taxon>Embryophyta</taxon>
        <taxon>Tracheophyta</taxon>
        <taxon>Spermatophyta</taxon>
        <taxon>Magnoliopsida</taxon>
        <taxon>eudicotyledons</taxon>
        <taxon>Gunneridae</taxon>
        <taxon>Pentapetalae</taxon>
        <taxon>asterids</taxon>
        <taxon>campanulids</taxon>
        <taxon>Asterales</taxon>
        <taxon>Asteraceae</taxon>
        <taxon>Carduoideae</taxon>
        <taxon>Cardueae</taxon>
        <taxon>Centaureinae</taxon>
        <taxon>Centaurea</taxon>
    </lineage>
</organism>
<evidence type="ECO:0000313" key="3">
    <source>
        <dbReference type="Proteomes" id="UP001172457"/>
    </source>
</evidence>
<gene>
    <name evidence="2" type="ORF">OSB04_026562</name>
</gene>
<reference evidence="2" key="1">
    <citation type="submission" date="2023-03" db="EMBL/GenBank/DDBJ databases">
        <title>Chromosome-scale reference genome and RAD-based genetic map of yellow starthistle (Centaurea solstitialis) reveal putative structural variation and QTLs associated with invader traits.</title>
        <authorList>
            <person name="Reatini B."/>
            <person name="Cang F.A."/>
            <person name="Jiang Q."/>
            <person name="Mckibben M.T.W."/>
            <person name="Barker M.S."/>
            <person name="Rieseberg L.H."/>
            <person name="Dlugosch K.M."/>
        </authorList>
    </citation>
    <scope>NUCLEOTIDE SEQUENCE</scope>
    <source>
        <strain evidence="2">CAN-66</strain>
        <tissue evidence="2">Leaf</tissue>
    </source>
</reference>
<dbReference type="AlphaFoldDB" id="A0AA38SP66"/>
<protein>
    <submittedName>
        <fullName evidence="2">Uncharacterized protein</fullName>
    </submittedName>
</protein>
<name>A0AA38SP66_9ASTR</name>
<dbReference type="Proteomes" id="UP001172457">
    <property type="component" value="Chromosome 7"/>
</dbReference>
<sequence>MATSSSSSKICLKLLVNMKAKKVLFADANKDFVFCGFSLPNRFSPVEVGNGIVDGIMILVYRFSYGSEIGVVGIEIGVVGVEIGVVGIQIDVLVINAQSGFSIVIVRLKIYQFIRNRIKTMLHRKLLDKRMVGVEVFFGVEGPTKFGVFGVKFGVVVGDARKGSKGASFGKAITHPQTATTKFIKPKKDYKSGLGEQGPKKRRRKQNQTQAKLSRKNKTTKDKRSPNQPTPRASNGLEHHPSKFRFKLGFLLFNHIPAQISSNLTFSKSEATAKSIRLRQDHIDQSVTEQTLRNSERGKCGLRTVEVSNLRSSKFVGLDIDILHQPQTFLQILSVKGHLKKQWSKDSSSEPQKRSLKLGKGLKTSIESTIEVCEKDLAVARVMARPASIRIISNQCCASHVADYDPTALCTEEPRHGQHKMVVL</sequence>
<dbReference type="EMBL" id="JARYMX010000007">
    <property type="protein sequence ID" value="KAJ9540056.1"/>
    <property type="molecule type" value="Genomic_DNA"/>
</dbReference>
<evidence type="ECO:0000256" key="1">
    <source>
        <dbReference type="SAM" id="MobiDB-lite"/>
    </source>
</evidence>
<proteinExistence type="predicted"/>